<proteinExistence type="predicted"/>
<organism evidence="1 2">
    <name type="scientific">Candidozyma auris</name>
    <name type="common">Yeast</name>
    <name type="synonym">Candida auris</name>
    <dbReference type="NCBI Taxonomy" id="498019"/>
    <lineage>
        <taxon>Eukaryota</taxon>
        <taxon>Fungi</taxon>
        <taxon>Dikarya</taxon>
        <taxon>Ascomycota</taxon>
        <taxon>Saccharomycotina</taxon>
        <taxon>Pichiomycetes</taxon>
        <taxon>Metschnikowiaceae</taxon>
        <taxon>Candidozyma</taxon>
    </lineage>
</organism>
<reference evidence="2" key="1">
    <citation type="journal article" date="2015" name="BMC Genomics">
        <title>Draft genome of a commonly misdiagnosed multidrug resistant pathogen Candida auris.</title>
        <authorList>
            <person name="Chatterjee S."/>
            <person name="Alampalli S.V."/>
            <person name="Nageshan R.K."/>
            <person name="Chettiar S.T."/>
            <person name="Joshi S."/>
            <person name="Tatu U.S."/>
        </authorList>
    </citation>
    <scope>NUCLEOTIDE SEQUENCE [LARGE SCALE GENOMIC DNA]</scope>
    <source>
        <strain evidence="2">6684</strain>
    </source>
</reference>
<gene>
    <name evidence="1" type="ORF">QG37_04607</name>
</gene>
<accession>A0A0L0NWX8</accession>
<evidence type="ECO:0000313" key="1">
    <source>
        <dbReference type="EMBL" id="KND98702.1"/>
    </source>
</evidence>
<dbReference type="VEuPathDB" id="FungiDB:QG37_04607"/>
<name>A0A0L0NWX8_CANAR</name>
<dbReference type="AlphaFoldDB" id="A0A0L0NWX8"/>
<dbReference type="EMBL" id="LGST01000031">
    <property type="protein sequence ID" value="KND98702.1"/>
    <property type="molecule type" value="Genomic_DNA"/>
</dbReference>
<protein>
    <submittedName>
        <fullName evidence="1">Uncharacterized protein</fullName>
    </submittedName>
</protein>
<evidence type="ECO:0000313" key="2">
    <source>
        <dbReference type="Proteomes" id="UP000037122"/>
    </source>
</evidence>
<sequence>MALWFEVFVKLIPFQWSPMTLQPFHPVELTFTLNSFMLKDNSFYITMLF</sequence>
<comment type="caution">
    <text evidence="1">The sequence shown here is derived from an EMBL/GenBank/DDBJ whole genome shotgun (WGS) entry which is preliminary data.</text>
</comment>
<dbReference type="Proteomes" id="UP000037122">
    <property type="component" value="Unassembled WGS sequence"/>
</dbReference>